<gene>
    <name evidence="1" type="ORF">PR048_012158</name>
</gene>
<evidence type="ECO:0000313" key="2">
    <source>
        <dbReference type="Proteomes" id="UP001159363"/>
    </source>
</evidence>
<accession>A0ABQ9HNY0</accession>
<keyword evidence="2" id="KW-1185">Reference proteome</keyword>
<dbReference type="Proteomes" id="UP001159363">
    <property type="component" value="Chromosome X"/>
</dbReference>
<feature type="non-terminal residue" evidence="1">
    <location>
        <position position="788"/>
    </location>
</feature>
<evidence type="ECO:0000313" key="1">
    <source>
        <dbReference type="EMBL" id="KAJ8885952.1"/>
    </source>
</evidence>
<organism evidence="1 2">
    <name type="scientific">Dryococelus australis</name>
    <dbReference type="NCBI Taxonomy" id="614101"/>
    <lineage>
        <taxon>Eukaryota</taxon>
        <taxon>Metazoa</taxon>
        <taxon>Ecdysozoa</taxon>
        <taxon>Arthropoda</taxon>
        <taxon>Hexapoda</taxon>
        <taxon>Insecta</taxon>
        <taxon>Pterygota</taxon>
        <taxon>Neoptera</taxon>
        <taxon>Polyneoptera</taxon>
        <taxon>Phasmatodea</taxon>
        <taxon>Verophasmatodea</taxon>
        <taxon>Anareolatae</taxon>
        <taxon>Phasmatidae</taxon>
        <taxon>Eurycanthinae</taxon>
        <taxon>Dryococelus</taxon>
    </lineage>
</organism>
<sequence length="788" mass="87391">MESISVERHHKKEPIMEQLVRQKHCQDFKRVYTEVTIAIGSELIIHTLDDSAPIADLQGNKKQVESLNSRISRASACKCTQCDENTAREETSARSDDGALVARASVALIAPSFLCHKHAVKKNLQTGGALKRLIFVCMAAGIAAHATRRQLTSQERRLVRNPPEQRRHLRLHLWPTLAAPALLHPDVLRLAHTSCHLRTFVRFAAPSRLTVRFDIFSTAFLHICWSASAVCDTVERHQNGVSEFNLSFAITLNVCQSCIHFGSPASHAHSSLYRSWQSETLLPLVIFVATRRSAGSSFRCIRTPVDPDKLIFNARNARLCKSLRTSRVTTLSLARWGQRNDADQQRVTIFKPGFQLTLHHVSCRLLVNGHDTFGIRLFLVGNWYLLHLPKVYSCKQTLVRLGGRGGVAVRLLASHDGEPGFLGDLLFRQPLHSGAAPYPPHVSLTGSQDLDVKNHLILPTPLHLCALQHFNIRHSFRAGTIQIQDTPPLPQKSKETIELYRPSSCSWEDPPRIYRRTRASVAGDASVAGHATTPNPKLFQGSLCYLVVRLLASHLCEPDSIPVKVSMEQCRNEGMGEPGDSRENLSTSGIVRLLSHMPKSGIDSAGDRTRLGLLGGEHSNRSPTAVPSYDKKHFRENRAVLRIWYRRTPRAAVTGRLDCSPPTSANRVQSQVRVTPGFSRVGIIVPDDANGQRSGAGIQAGGNGKFPRKLANHQHRLERFPDAEIRSTAFAIGCIQLLRVLGACLRITDVQYRSNLILIGPVNTVLSSDEGTHSSVQLDSSEWADKMK</sequence>
<name>A0ABQ9HNY0_9NEOP</name>
<proteinExistence type="predicted"/>
<comment type="caution">
    <text evidence="1">The sequence shown here is derived from an EMBL/GenBank/DDBJ whole genome shotgun (WGS) entry which is preliminary data.</text>
</comment>
<dbReference type="EMBL" id="JARBHB010000004">
    <property type="protein sequence ID" value="KAJ8885952.1"/>
    <property type="molecule type" value="Genomic_DNA"/>
</dbReference>
<reference evidence="1 2" key="1">
    <citation type="submission" date="2023-02" db="EMBL/GenBank/DDBJ databases">
        <title>LHISI_Scaffold_Assembly.</title>
        <authorList>
            <person name="Stuart O.P."/>
            <person name="Cleave R."/>
            <person name="Magrath M.J.L."/>
            <person name="Mikheyev A.S."/>
        </authorList>
    </citation>
    <scope>NUCLEOTIDE SEQUENCE [LARGE SCALE GENOMIC DNA]</scope>
    <source>
        <strain evidence="1">Daus_M_001</strain>
        <tissue evidence="1">Leg muscle</tissue>
    </source>
</reference>
<protein>
    <submittedName>
        <fullName evidence="1">Uncharacterized protein</fullName>
    </submittedName>
</protein>